<name>A0AAD6X338_9AGAR</name>
<comment type="caution">
    <text evidence="2">The sequence shown here is derived from an EMBL/GenBank/DDBJ whole genome shotgun (WGS) entry which is preliminary data.</text>
</comment>
<dbReference type="AlphaFoldDB" id="A0AAD6X338"/>
<keyword evidence="3" id="KW-1185">Reference proteome</keyword>
<gene>
    <name evidence="2" type="ORF">C8F04DRAFT_1257406</name>
</gene>
<protein>
    <submittedName>
        <fullName evidence="2">Uncharacterized protein</fullName>
    </submittedName>
</protein>
<feature type="region of interest" description="Disordered" evidence="1">
    <location>
        <begin position="41"/>
        <end position="65"/>
    </location>
</feature>
<accession>A0AAD6X338</accession>
<organism evidence="2 3">
    <name type="scientific">Mycena alexandri</name>
    <dbReference type="NCBI Taxonomy" id="1745969"/>
    <lineage>
        <taxon>Eukaryota</taxon>
        <taxon>Fungi</taxon>
        <taxon>Dikarya</taxon>
        <taxon>Basidiomycota</taxon>
        <taxon>Agaricomycotina</taxon>
        <taxon>Agaricomycetes</taxon>
        <taxon>Agaricomycetidae</taxon>
        <taxon>Agaricales</taxon>
        <taxon>Marasmiineae</taxon>
        <taxon>Mycenaceae</taxon>
        <taxon>Mycena</taxon>
    </lineage>
</organism>
<sequence length="173" mass="18571">MPLVCSGTLPSRLPLVNHSGYPSPVAIFELTDSDLGIGHFPISQPEANIRSSPRYNSPQGPEEDVDRVPGVAYAPKHPSYAEGNVAYARRQAEILHTRAAQFEEMWVDAADFIDMGRTAVGQDDNVAVGADADADGMDKDDMVLDGEASDEQLIPPRPVPQPLSFVEGVADQG</sequence>
<feature type="region of interest" description="Disordered" evidence="1">
    <location>
        <begin position="150"/>
        <end position="173"/>
    </location>
</feature>
<dbReference type="Proteomes" id="UP001218188">
    <property type="component" value="Unassembled WGS sequence"/>
</dbReference>
<reference evidence="2" key="1">
    <citation type="submission" date="2023-03" db="EMBL/GenBank/DDBJ databases">
        <title>Massive genome expansion in bonnet fungi (Mycena s.s.) driven by repeated elements and novel gene families across ecological guilds.</title>
        <authorList>
            <consortium name="Lawrence Berkeley National Laboratory"/>
            <person name="Harder C.B."/>
            <person name="Miyauchi S."/>
            <person name="Viragh M."/>
            <person name="Kuo A."/>
            <person name="Thoen E."/>
            <person name="Andreopoulos B."/>
            <person name="Lu D."/>
            <person name="Skrede I."/>
            <person name="Drula E."/>
            <person name="Henrissat B."/>
            <person name="Morin E."/>
            <person name="Kohler A."/>
            <person name="Barry K."/>
            <person name="LaButti K."/>
            <person name="Morin E."/>
            <person name="Salamov A."/>
            <person name="Lipzen A."/>
            <person name="Mereny Z."/>
            <person name="Hegedus B."/>
            <person name="Baldrian P."/>
            <person name="Stursova M."/>
            <person name="Weitz H."/>
            <person name="Taylor A."/>
            <person name="Grigoriev I.V."/>
            <person name="Nagy L.G."/>
            <person name="Martin F."/>
            <person name="Kauserud H."/>
        </authorList>
    </citation>
    <scope>NUCLEOTIDE SEQUENCE</scope>
    <source>
        <strain evidence="2">CBHHK200</strain>
    </source>
</reference>
<evidence type="ECO:0000313" key="2">
    <source>
        <dbReference type="EMBL" id="KAJ7037178.1"/>
    </source>
</evidence>
<dbReference type="EMBL" id="JARJCM010000039">
    <property type="protein sequence ID" value="KAJ7037178.1"/>
    <property type="molecule type" value="Genomic_DNA"/>
</dbReference>
<proteinExistence type="predicted"/>
<feature type="compositionally biased region" description="Polar residues" evidence="1">
    <location>
        <begin position="45"/>
        <end position="59"/>
    </location>
</feature>
<evidence type="ECO:0000313" key="3">
    <source>
        <dbReference type="Proteomes" id="UP001218188"/>
    </source>
</evidence>
<evidence type="ECO:0000256" key="1">
    <source>
        <dbReference type="SAM" id="MobiDB-lite"/>
    </source>
</evidence>